<dbReference type="EMBL" id="CP163441">
    <property type="protein sequence ID" value="XDQ49691.1"/>
    <property type="molecule type" value="Genomic_DNA"/>
</dbReference>
<reference evidence="2" key="1">
    <citation type="submission" date="2024-07" db="EMBL/GenBank/DDBJ databases">
        <authorList>
            <person name="Yu S.T."/>
        </authorList>
    </citation>
    <scope>NUCLEOTIDE SEQUENCE</scope>
    <source>
        <strain evidence="2">R39</strain>
    </source>
</reference>
<gene>
    <name evidence="2" type="ORF">AB5J52_31470</name>
</gene>
<dbReference type="RefSeq" id="WP_369228258.1">
    <property type="nucleotide sequence ID" value="NZ_CP163441.1"/>
</dbReference>
<sequence>MPLDDLDPYRGAHGGPRHHELSGPAVLDESDRKRWARAWAGTADVLHLGGEHRVAEAVALLRCLVPLADPPRPGPDARETGSCSGTRREAFGALLSSRPPTPATFATTLVHELQHTKLSALGDLLVLHQAGPQQRHFAPWRPDPRPYDGLLQGVYSHLALADFFQRCALRAERPAHREAAWSRHARYRAQVAAALPGLVDSPDLTERGRRFVDQLVATHERMAQYPAPRGHTARAQAHVTAVRDLWNRRHGPAAGHPRG</sequence>
<proteinExistence type="predicted"/>
<dbReference type="AlphaFoldDB" id="A0AB39R549"/>
<evidence type="ECO:0000313" key="2">
    <source>
        <dbReference type="EMBL" id="XDQ49691.1"/>
    </source>
</evidence>
<organism evidence="2">
    <name type="scientific">Streptomyces sp. R39</name>
    <dbReference type="NCBI Taxonomy" id="3238631"/>
    <lineage>
        <taxon>Bacteria</taxon>
        <taxon>Bacillati</taxon>
        <taxon>Actinomycetota</taxon>
        <taxon>Actinomycetes</taxon>
        <taxon>Kitasatosporales</taxon>
        <taxon>Streptomycetaceae</taxon>
        <taxon>Streptomyces</taxon>
    </lineage>
</organism>
<accession>A0AB39R549</accession>
<name>A0AB39R549_9ACTN</name>
<evidence type="ECO:0000256" key="1">
    <source>
        <dbReference type="SAM" id="MobiDB-lite"/>
    </source>
</evidence>
<dbReference type="InterPro" id="IPR026337">
    <property type="entry name" value="AKG_HExxH"/>
</dbReference>
<dbReference type="NCBIfam" id="TIGR04267">
    <property type="entry name" value="mod_HExxH"/>
    <property type="match status" value="1"/>
</dbReference>
<feature type="region of interest" description="Disordered" evidence="1">
    <location>
        <begin position="1"/>
        <end position="25"/>
    </location>
</feature>
<protein>
    <submittedName>
        <fullName evidence="2">HEXXH motif-containing putative peptide modification protein</fullName>
    </submittedName>
</protein>